<dbReference type="PANTHER" id="PTHR37422">
    <property type="entry name" value="TEICHURONIC ACID BIOSYNTHESIS PROTEIN TUAE"/>
    <property type="match status" value="1"/>
</dbReference>
<dbReference type="EMBL" id="VHIQ01000004">
    <property type="protein sequence ID" value="TPV33370.1"/>
    <property type="molecule type" value="Genomic_DNA"/>
</dbReference>
<organism evidence="7 8">
    <name type="scientific">Paucihalobacter ruber</name>
    <dbReference type="NCBI Taxonomy" id="2567861"/>
    <lineage>
        <taxon>Bacteria</taxon>
        <taxon>Pseudomonadati</taxon>
        <taxon>Bacteroidota</taxon>
        <taxon>Flavobacteriia</taxon>
        <taxon>Flavobacteriales</taxon>
        <taxon>Flavobacteriaceae</taxon>
        <taxon>Paucihalobacter</taxon>
    </lineage>
</organism>
<evidence type="ECO:0000259" key="6">
    <source>
        <dbReference type="Pfam" id="PF04932"/>
    </source>
</evidence>
<dbReference type="Pfam" id="PF04932">
    <property type="entry name" value="Wzy_C"/>
    <property type="match status" value="1"/>
</dbReference>
<dbReference type="RefSeq" id="WP_140990332.1">
    <property type="nucleotide sequence ID" value="NZ_VHIQ01000004.1"/>
</dbReference>
<dbReference type="GO" id="GO:0016020">
    <property type="term" value="C:membrane"/>
    <property type="evidence" value="ECO:0007669"/>
    <property type="project" value="UniProtKB-SubCell"/>
</dbReference>
<evidence type="ECO:0000256" key="4">
    <source>
        <dbReference type="ARBA" id="ARBA00023136"/>
    </source>
</evidence>
<feature type="transmembrane region" description="Helical" evidence="5">
    <location>
        <begin position="65"/>
        <end position="84"/>
    </location>
</feature>
<evidence type="ECO:0000256" key="3">
    <source>
        <dbReference type="ARBA" id="ARBA00022989"/>
    </source>
</evidence>
<accession>A0A506PMB8</accession>
<comment type="subcellular location">
    <subcellularLocation>
        <location evidence="1">Membrane</location>
        <topology evidence="1">Multi-pass membrane protein</topology>
    </subcellularLocation>
</comment>
<name>A0A506PMB8_9FLAO</name>
<dbReference type="OrthoDB" id="1440140at2"/>
<feature type="transmembrane region" description="Helical" evidence="5">
    <location>
        <begin position="227"/>
        <end position="248"/>
    </location>
</feature>
<feature type="transmembrane region" description="Helical" evidence="5">
    <location>
        <begin position="90"/>
        <end position="108"/>
    </location>
</feature>
<dbReference type="PROSITE" id="PS51257">
    <property type="entry name" value="PROKAR_LIPOPROTEIN"/>
    <property type="match status" value="1"/>
</dbReference>
<reference evidence="7 8" key="1">
    <citation type="submission" date="2019-06" db="EMBL/GenBank/DDBJ databases">
        <title>Flavobacteriaceae Paucihalobacterium erythroidium CWB-1, complete genome.</title>
        <authorList>
            <person name="Wu S."/>
        </authorList>
    </citation>
    <scope>NUCLEOTIDE SEQUENCE [LARGE SCALE GENOMIC DNA]</scope>
    <source>
        <strain evidence="7 8">CWB-1</strain>
    </source>
</reference>
<evidence type="ECO:0000313" key="7">
    <source>
        <dbReference type="EMBL" id="TPV33370.1"/>
    </source>
</evidence>
<dbReference type="InterPro" id="IPR007016">
    <property type="entry name" value="O-antigen_ligase-rel_domated"/>
</dbReference>
<comment type="caution">
    <text evidence="7">The sequence shown here is derived from an EMBL/GenBank/DDBJ whole genome shotgun (WGS) entry which is preliminary data.</text>
</comment>
<feature type="transmembrane region" description="Helical" evidence="5">
    <location>
        <begin position="192"/>
        <end position="221"/>
    </location>
</feature>
<feature type="transmembrane region" description="Helical" evidence="5">
    <location>
        <begin position="7"/>
        <end position="30"/>
    </location>
</feature>
<dbReference type="PANTHER" id="PTHR37422:SF17">
    <property type="entry name" value="O-ANTIGEN LIGASE"/>
    <property type="match status" value="1"/>
</dbReference>
<gene>
    <name evidence="7" type="ORF">FJ651_09770</name>
</gene>
<evidence type="ECO:0000256" key="2">
    <source>
        <dbReference type="ARBA" id="ARBA00022692"/>
    </source>
</evidence>
<dbReference type="InterPro" id="IPR051533">
    <property type="entry name" value="WaaL-like"/>
</dbReference>
<keyword evidence="3 5" id="KW-1133">Transmembrane helix</keyword>
<feature type="transmembrane region" description="Helical" evidence="5">
    <location>
        <begin position="115"/>
        <end position="135"/>
    </location>
</feature>
<feature type="transmembrane region" description="Helical" evidence="5">
    <location>
        <begin position="320"/>
        <end position="341"/>
    </location>
</feature>
<protein>
    <recommendedName>
        <fullName evidence="6">O-antigen ligase-related domain-containing protein</fullName>
    </recommendedName>
</protein>
<feature type="transmembrane region" description="Helical" evidence="5">
    <location>
        <begin position="361"/>
        <end position="388"/>
    </location>
</feature>
<proteinExistence type="predicted"/>
<dbReference type="AlphaFoldDB" id="A0A506PMB8"/>
<keyword evidence="4 5" id="KW-0472">Membrane</keyword>
<evidence type="ECO:0000256" key="1">
    <source>
        <dbReference type="ARBA" id="ARBA00004141"/>
    </source>
</evidence>
<evidence type="ECO:0000313" key="8">
    <source>
        <dbReference type="Proteomes" id="UP000317332"/>
    </source>
</evidence>
<evidence type="ECO:0000256" key="5">
    <source>
        <dbReference type="SAM" id="Phobius"/>
    </source>
</evidence>
<sequence>MNKFIPIICFYVPLVISCLNILGLISKFISPDRAQLVAYLNLVLIIIGSLLFQKKIKTLSSTNQLWFVFYILYYCFGLLATGLYGFQTSIIATFVPVIYFIGFNILLSDKDQLKIFLQVVTVCFVISSFVTIIFLKLNFNIYTGEVLRGWDLDRAGGLNGDPNAAAYTSIFAYILFNQLYQPSKFVFRLLKTIILITIVYSLILTFSTTGLFVFTLVFFILNYKFFTGLKLILLACAIPLFYFGVFALQSQSQNLDLSKAQTAKVNNLFNLMTLNFEEVDNSGRGELLEQGLYYLYKNPILGNGIDFSVAMRTHNTYAGVWIDAGIFTFLFFIFMLFSYLFKTFTLKPRLRSFSMSILVVLYLFMISLQSVINQPNLIIFFVLVGYLIDYSKSDQSFNSLETSKSLN</sequence>
<feature type="domain" description="O-antigen ligase-related" evidence="6">
    <location>
        <begin position="194"/>
        <end position="333"/>
    </location>
</feature>
<dbReference type="Proteomes" id="UP000317332">
    <property type="component" value="Unassembled WGS sequence"/>
</dbReference>
<feature type="transmembrane region" description="Helical" evidence="5">
    <location>
        <begin position="36"/>
        <end position="53"/>
    </location>
</feature>
<keyword evidence="8" id="KW-1185">Reference proteome</keyword>
<keyword evidence="2 5" id="KW-0812">Transmembrane</keyword>